<dbReference type="InterPro" id="IPR050235">
    <property type="entry name" value="CK1_Ser-Thr_kinase"/>
</dbReference>
<dbReference type="OrthoDB" id="5979581at2759"/>
<dbReference type="Gene3D" id="1.10.510.10">
    <property type="entry name" value="Transferase(Phosphotransferase) domain 1"/>
    <property type="match status" value="1"/>
</dbReference>
<gene>
    <name evidence="9" type="ORF">M0811_08765</name>
</gene>
<evidence type="ECO:0000256" key="3">
    <source>
        <dbReference type="ARBA" id="ARBA00022741"/>
    </source>
</evidence>
<keyword evidence="10" id="KW-1185">Reference proteome</keyword>
<dbReference type="PROSITE" id="PS00107">
    <property type="entry name" value="PROTEIN_KINASE_ATP"/>
    <property type="match status" value="1"/>
</dbReference>
<dbReference type="GO" id="GO:0005524">
    <property type="term" value="F:ATP binding"/>
    <property type="evidence" value="ECO:0007669"/>
    <property type="project" value="UniProtKB-UniRule"/>
</dbReference>
<accession>A0A9Q0LIB6</accession>
<protein>
    <submittedName>
        <fullName evidence="9">Tau tubulin kinase 2b</fullName>
    </submittedName>
</protein>
<dbReference type="EMBL" id="JAPDFW010000075">
    <property type="protein sequence ID" value="KAJ5073357.1"/>
    <property type="molecule type" value="Genomic_DNA"/>
</dbReference>
<keyword evidence="3 6" id="KW-0547">Nucleotide-binding</keyword>
<keyword evidence="5 6" id="KW-0067">ATP-binding</keyword>
<evidence type="ECO:0000259" key="8">
    <source>
        <dbReference type="PROSITE" id="PS50011"/>
    </source>
</evidence>
<dbReference type="PANTHER" id="PTHR11909">
    <property type="entry name" value="CASEIN KINASE-RELATED"/>
    <property type="match status" value="1"/>
</dbReference>
<dbReference type="InterPro" id="IPR011009">
    <property type="entry name" value="Kinase-like_dom_sf"/>
</dbReference>
<feature type="binding site" evidence="6">
    <location>
        <position position="38"/>
    </location>
    <ligand>
        <name>ATP</name>
        <dbReference type="ChEBI" id="CHEBI:30616"/>
    </ligand>
</feature>
<keyword evidence="1" id="KW-0723">Serine/threonine-protein kinase</keyword>
<dbReference type="OMA" id="WKNVADM"/>
<evidence type="ECO:0000313" key="10">
    <source>
        <dbReference type="Proteomes" id="UP001149090"/>
    </source>
</evidence>
<dbReference type="Proteomes" id="UP001149090">
    <property type="component" value="Unassembled WGS sequence"/>
</dbReference>
<proteinExistence type="predicted"/>
<dbReference type="CDD" id="cd14017">
    <property type="entry name" value="STKc_TTBK"/>
    <property type="match status" value="1"/>
</dbReference>
<dbReference type="GO" id="GO:0004674">
    <property type="term" value="F:protein serine/threonine kinase activity"/>
    <property type="evidence" value="ECO:0007669"/>
    <property type="project" value="UniProtKB-KW"/>
</dbReference>
<organism evidence="9 10">
    <name type="scientific">Anaeramoeba ignava</name>
    <name type="common">Anaerobic marine amoeba</name>
    <dbReference type="NCBI Taxonomy" id="1746090"/>
    <lineage>
        <taxon>Eukaryota</taxon>
        <taxon>Metamonada</taxon>
        <taxon>Anaeramoebidae</taxon>
        <taxon>Anaeramoeba</taxon>
    </lineage>
</organism>
<dbReference type="InterPro" id="IPR047916">
    <property type="entry name" value="TTBK_Asator-like_STKc"/>
</dbReference>
<dbReference type="AlphaFoldDB" id="A0A9Q0LIB6"/>
<dbReference type="Pfam" id="PF00069">
    <property type="entry name" value="Pkinase"/>
    <property type="match status" value="1"/>
</dbReference>
<dbReference type="PROSITE" id="PS50011">
    <property type="entry name" value="PROTEIN_KINASE_DOM"/>
    <property type="match status" value="1"/>
</dbReference>
<evidence type="ECO:0000256" key="1">
    <source>
        <dbReference type="ARBA" id="ARBA00022527"/>
    </source>
</evidence>
<feature type="region of interest" description="Disordered" evidence="7">
    <location>
        <begin position="351"/>
        <end position="379"/>
    </location>
</feature>
<evidence type="ECO:0000256" key="5">
    <source>
        <dbReference type="ARBA" id="ARBA00022840"/>
    </source>
</evidence>
<feature type="domain" description="Protein kinase" evidence="8">
    <location>
        <begin position="9"/>
        <end position="279"/>
    </location>
</feature>
<evidence type="ECO:0000256" key="4">
    <source>
        <dbReference type="ARBA" id="ARBA00022777"/>
    </source>
</evidence>
<evidence type="ECO:0000256" key="2">
    <source>
        <dbReference type="ARBA" id="ARBA00022679"/>
    </source>
</evidence>
<dbReference type="SUPFAM" id="SSF56112">
    <property type="entry name" value="Protein kinase-like (PK-like)"/>
    <property type="match status" value="1"/>
</dbReference>
<evidence type="ECO:0000256" key="7">
    <source>
        <dbReference type="SAM" id="MobiDB-lite"/>
    </source>
</evidence>
<dbReference type="InterPro" id="IPR000719">
    <property type="entry name" value="Prot_kinase_dom"/>
</dbReference>
<keyword evidence="4 9" id="KW-0418">Kinase</keyword>
<dbReference type="InterPro" id="IPR017441">
    <property type="entry name" value="Protein_kinase_ATP_BS"/>
</dbReference>
<sequence>MTQFLKNRWLLNKKIGEGSFGEIYQAYDSELQKNVAIKFEKKTEQRQTIKLDIAVIHQSKGSKYIPEFIYCGQTETHFFLVMELLGENLSQLRRKQKTSTFSLPTTIKLAIDMICGIEFVHSLGYIHRDIKPSNFAIKNIDSNESYSNLSPVLSIFDFGLSRKYIDSSGKMKPSRESVGFRGTARYASVASHEGKELGRKDDLISLFYCLIEFLYGKLMWSDIKDKQEILNLKTVFNSSKLPSELPHQFTTFFEYINSLKENDEPNYSYLKKLLINTYVSYGFAPNLKFDWEKNSVDYNLVSSFMASPYKNPNLSVFNFNSQFPNNPQNQNAFSQKFMNEVLDLKELYGQKTNEKRSNSNQEESPTKNQIADPKQYWKNQNQKSTSKCAMKCTIF</sequence>
<keyword evidence="2" id="KW-0808">Transferase</keyword>
<evidence type="ECO:0000256" key="6">
    <source>
        <dbReference type="PROSITE-ProRule" id="PRU10141"/>
    </source>
</evidence>
<evidence type="ECO:0000313" key="9">
    <source>
        <dbReference type="EMBL" id="KAJ5073357.1"/>
    </source>
</evidence>
<name>A0A9Q0LIB6_ANAIG</name>
<dbReference type="SMART" id="SM00220">
    <property type="entry name" value="S_TKc"/>
    <property type="match status" value="1"/>
</dbReference>
<feature type="compositionally biased region" description="Polar residues" evidence="7">
    <location>
        <begin position="358"/>
        <end position="369"/>
    </location>
</feature>
<reference evidence="9" key="1">
    <citation type="submission" date="2022-10" db="EMBL/GenBank/DDBJ databases">
        <title>Novel sulphate-reducing endosymbionts in the free-living metamonad Anaeramoeba.</title>
        <authorList>
            <person name="Jerlstrom-Hultqvist J."/>
            <person name="Cepicka I."/>
            <person name="Gallot-Lavallee L."/>
            <person name="Salas-Leiva D."/>
            <person name="Curtis B.A."/>
            <person name="Zahonova K."/>
            <person name="Pipaliya S."/>
            <person name="Dacks J."/>
            <person name="Roger A.J."/>
        </authorList>
    </citation>
    <scope>NUCLEOTIDE SEQUENCE</scope>
    <source>
        <strain evidence="9">BMAN</strain>
    </source>
</reference>
<comment type="caution">
    <text evidence="9">The sequence shown here is derived from an EMBL/GenBank/DDBJ whole genome shotgun (WGS) entry which is preliminary data.</text>
</comment>